<proteinExistence type="predicted"/>
<evidence type="ECO:0000256" key="3">
    <source>
        <dbReference type="ARBA" id="ARBA00023128"/>
    </source>
</evidence>
<dbReference type="AlphaFoldDB" id="A0A2A9PKJ1"/>
<dbReference type="InterPro" id="IPR036249">
    <property type="entry name" value="Thioredoxin-like_sf"/>
</dbReference>
<reference evidence="7 8" key="2">
    <citation type="journal article" date="2017" name="Sci. Rep.">
        <title>Ant-infecting Ophiocordyceps genomes reveal a high diversity of potential behavioral manipulation genes and a possible major role for enterotoxins.</title>
        <authorList>
            <person name="de Bekker C."/>
            <person name="Ohm R.A."/>
            <person name="Evans H.C."/>
            <person name="Brachmann A."/>
            <person name="Hughes D.P."/>
        </authorList>
    </citation>
    <scope>NUCLEOTIDE SEQUENCE [LARGE SCALE GENOMIC DNA]</scope>
    <source>
        <strain evidence="7 8">SC16a</strain>
    </source>
</reference>
<dbReference type="GO" id="GO:0003735">
    <property type="term" value="F:structural constituent of ribosome"/>
    <property type="evidence" value="ECO:0007669"/>
    <property type="project" value="InterPro"/>
</dbReference>
<dbReference type="PANTHER" id="PTHR13274:SF2">
    <property type="entry name" value="SMALL RIBOSOMAL SUBUNIT PROTEIN MS25"/>
    <property type="match status" value="1"/>
</dbReference>
<evidence type="ECO:0000313" key="8">
    <source>
        <dbReference type="Proteomes" id="UP000037136"/>
    </source>
</evidence>
<dbReference type="Proteomes" id="UP000037136">
    <property type="component" value="Unassembled WGS sequence"/>
</dbReference>
<dbReference type="InterPro" id="IPR007741">
    <property type="entry name" value="Ribosomal_mL43/mS25/NADH_DH"/>
</dbReference>
<organism evidence="7 8">
    <name type="scientific">Ophiocordyceps unilateralis</name>
    <name type="common">Zombie-ant fungus</name>
    <name type="synonym">Torrubia unilateralis</name>
    <dbReference type="NCBI Taxonomy" id="268505"/>
    <lineage>
        <taxon>Eukaryota</taxon>
        <taxon>Fungi</taxon>
        <taxon>Dikarya</taxon>
        <taxon>Ascomycota</taxon>
        <taxon>Pezizomycotina</taxon>
        <taxon>Sordariomycetes</taxon>
        <taxon>Hypocreomycetidae</taxon>
        <taxon>Hypocreales</taxon>
        <taxon>Ophiocordycipitaceae</taxon>
        <taxon>Ophiocordyceps</taxon>
    </lineage>
</organism>
<evidence type="ECO:0000256" key="5">
    <source>
        <dbReference type="SAM" id="MobiDB-lite"/>
    </source>
</evidence>
<reference evidence="7 8" key="1">
    <citation type="journal article" date="2015" name="BMC Genomics">
        <title>Gene expression during zombie ant biting behavior reflects the complexity underlying fungal parasitic behavioral manipulation.</title>
        <authorList>
            <person name="de Bekker C."/>
            <person name="Ohm R.A."/>
            <person name="Loreto R.G."/>
            <person name="Sebastian A."/>
            <person name="Albert I."/>
            <person name="Merrow M."/>
            <person name="Brachmann A."/>
            <person name="Hughes D.P."/>
        </authorList>
    </citation>
    <scope>NUCLEOTIDE SEQUENCE [LARGE SCALE GENOMIC DNA]</scope>
    <source>
        <strain evidence="7 8">SC16a</strain>
    </source>
</reference>
<comment type="subcellular location">
    <subcellularLocation>
        <location evidence="1">Mitochondrion</location>
    </subcellularLocation>
</comment>
<feature type="region of interest" description="Disordered" evidence="5">
    <location>
        <begin position="1"/>
        <end position="20"/>
    </location>
</feature>
<accession>A0A2A9PKJ1</accession>
<dbReference type="GO" id="GO:1990904">
    <property type="term" value="C:ribonucleoprotein complex"/>
    <property type="evidence" value="ECO:0007669"/>
    <property type="project" value="UniProtKB-KW"/>
</dbReference>
<evidence type="ECO:0000259" key="6">
    <source>
        <dbReference type="Pfam" id="PF05047"/>
    </source>
</evidence>
<evidence type="ECO:0000256" key="1">
    <source>
        <dbReference type="ARBA" id="ARBA00004173"/>
    </source>
</evidence>
<dbReference type="GO" id="GO:0005840">
    <property type="term" value="C:ribosome"/>
    <property type="evidence" value="ECO:0007669"/>
    <property type="project" value="UniProtKB-KW"/>
</dbReference>
<dbReference type="OrthoDB" id="1696305at2759"/>
<dbReference type="EMBL" id="LAZP02000072">
    <property type="protein sequence ID" value="PFH61422.1"/>
    <property type="molecule type" value="Genomic_DNA"/>
</dbReference>
<dbReference type="STRING" id="268505.A0A2A9PKJ1"/>
<keyword evidence="4" id="KW-0687">Ribonucleoprotein</keyword>
<feature type="compositionally biased region" description="Polar residues" evidence="5">
    <location>
        <begin position="7"/>
        <end position="16"/>
    </location>
</feature>
<sequence length="173" mass="19288">MNRIAIDSSSPEGNNPPSRPISLLRASSHRPSQLVKIRCGTGAATLPPEVTKIHLDFGLRMDLGHMGARKFWRECLPRLKYHNPGVAMIVNRHGNNASPPIMTIYLRSQTAQPLQGPATWGRRAQNDLEEMRALDAMERLVAAARERNFLEMAQKKKEEDMIKKAAEAVSGPE</sequence>
<evidence type="ECO:0000256" key="2">
    <source>
        <dbReference type="ARBA" id="ARBA00022980"/>
    </source>
</evidence>
<dbReference type="SUPFAM" id="SSF52833">
    <property type="entry name" value="Thioredoxin-like"/>
    <property type="match status" value="1"/>
</dbReference>
<protein>
    <recommendedName>
        <fullName evidence="6">Ribosomal protein/NADH dehydrogenase domain-containing protein</fullName>
    </recommendedName>
</protein>
<dbReference type="InterPro" id="IPR040049">
    <property type="entry name" value="Ribosomal_mS25/mL61"/>
</dbReference>
<dbReference type="Pfam" id="PF05047">
    <property type="entry name" value="L51_S25_CI-B8"/>
    <property type="match status" value="1"/>
</dbReference>
<dbReference type="PANTHER" id="PTHR13274">
    <property type="entry name" value="MITOCHONDRIAL RIBOSOMAL PROTEIN S25"/>
    <property type="match status" value="1"/>
</dbReference>
<dbReference type="GO" id="GO:0005739">
    <property type="term" value="C:mitochondrion"/>
    <property type="evidence" value="ECO:0007669"/>
    <property type="project" value="UniProtKB-SubCell"/>
</dbReference>
<feature type="domain" description="Ribosomal protein/NADH dehydrogenase" evidence="6">
    <location>
        <begin position="68"/>
        <end position="106"/>
    </location>
</feature>
<keyword evidence="8" id="KW-1185">Reference proteome</keyword>
<keyword evidence="3" id="KW-0496">Mitochondrion</keyword>
<comment type="caution">
    <text evidence="7">The sequence shown here is derived from an EMBL/GenBank/DDBJ whole genome shotgun (WGS) entry which is preliminary data.</text>
</comment>
<gene>
    <name evidence="7" type="ORF">XA68_17408</name>
</gene>
<name>A0A2A9PKJ1_OPHUN</name>
<evidence type="ECO:0000256" key="4">
    <source>
        <dbReference type="ARBA" id="ARBA00023274"/>
    </source>
</evidence>
<keyword evidence="2" id="KW-0689">Ribosomal protein</keyword>
<evidence type="ECO:0000313" key="7">
    <source>
        <dbReference type="EMBL" id="PFH61422.1"/>
    </source>
</evidence>